<evidence type="ECO:0000313" key="3">
    <source>
        <dbReference type="Proteomes" id="UP001165641"/>
    </source>
</evidence>
<dbReference type="RefSeq" id="WP_271888266.1">
    <property type="nucleotide sequence ID" value="NZ_JAQBIE010000007.1"/>
</dbReference>
<evidence type="ECO:0000313" key="2">
    <source>
        <dbReference type="EMBL" id="MDB6177139.1"/>
    </source>
</evidence>
<organism evidence="2 3">
    <name type="scientific">Paracoccus onchidii</name>
    <dbReference type="NCBI Taxonomy" id="3017813"/>
    <lineage>
        <taxon>Bacteria</taxon>
        <taxon>Pseudomonadati</taxon>
        <taxon>Pseudomonadota</taxon>
        <taxon>Alphaproteobacteria</taxon>
        <taxon>Rhodobacterales</taxon>
        <taxon>Paracoccaceae</taxon>
        <taxon>Paracoccus</taxon>
    </lineage>
</organism>
<proteinExistence type="predicted"/>
<protein>
    <submittedName>
        <fullName evidence="2">Cobalamin biosynthesis protein</fullName>
    </submittedName>
</protein>
<dbReference type="Pfam" id="PF01890">
    <property type="entry name" value="CbiG_C"/>
    <property type="match status" value="1"/>
</dbReference>
<keyword evidence="3" id="KW-1185">Reference proteome</keyword>
<accession>A0ABT4ZCY9</accession>
<name>A0ABT4ZCY9_9RHOB</name>
<dbReference type="Proteomes" id="UP001165641">
    <property type="component" value="Unassembled WGS sequence"/>
</dbReference>
<comment type="caution">
    <text evidence="2">The sequence shown here is derived from an EMBL/GenBank/DDBJ whole genome shotgun (WGS) entry which is preliminary data.</text>
</comment>
<sequence>MRIAGIGCRKAAPPAALRDALLRALLQSGPVQAIATIPARKAELQALNLPLLLVEIAEISTPTQSPRIQRLYRTGSVAEAAALAACGKDGVIVVSRVISACGTATAAIAERPEQS</sequence>
<gene>
    <name evidence="2" type="ORF">PAF17_06415</name>
</gene>
<dbReference type="InterPro" id="IPR002750">
    <property type="entry name" value="CobE/GbiG_C"/>
</dbReference>
<dbReference type="EMBL" id="JAQBIE010000007">
    <property type="protein sequence ID" value="MDB6177139.1"/>
    <property type="molecule type" value="Genomic_DNA"/>
</dbReference>
<dbReference type="InterPro" id="IPR036518">
    <property type="entry name" value="CobE/GbiG_C_sf"/>
</dbReference>
<feature type="domain" description="CobE/GbiG C-terminal" evidence="1">
    <location>
        <begin position="3"/>
        <end position="109"/>
    </location>
</feature>
<reference evidence="2" key="1">
    <citation type="submission" date="2022-12" db="EMBL/GenBank/DDBJ databases">
        <title>Paracoccus onchidii sp. nov., isolated from a marine invertebrate from the South China Sea.</title>
        <authorList>
            <person name="Xu S."/>
            <person name="Liu Z."/>
            <person name="Xu Y."/>
        </authorList>
    </citation>
    <scope>NUCLEOTIDE SEQUENCE</scope>
    <source>
        <strain evidence="2">Z330</strain>
    </source>
</reference>
<evidence type="ECO:0000259" key="1">
    <source>
        <dbReference type="Pfam" id="PF01890"/>
    </source>
</evidence>
<dbReference type="SUPFAM" id="SSF159664">
    <property type="entry name" value="CobE/GbiG C-terminal domain-like"/>
    <property type="match status" value="1"/>
</dbReference>
<dbReference type="Gene3D" id="3.30.420.180">
    <property type="entry name" value="CobE/GbiG C-terminal domain"/>
    <property type="match status" value="1"/>
</dbReference>